<feature type="compositionally biased region" description="Basic and acidic residues" evidence="9">
    <location>
        <begin position="137"/>
        <end position="160"/>
    </location>
</feature>
<evidence type="ECO:0000256" key="9">
    <source>
        <dbReference type="SAM" id="MobiDB-lite"/>
    </source>
</evidence>
<feature type="domain" description="C2H2-type" evidence="10">
    <location>
        <begin position="664"/>
        <end position="686"/>
    </location>
</feature>
<feature type="region of interest" description="Disordered" evidence="9">
    <location>
        <begin position="57"/>
        <end position="80"/>
    </location>
</feature>
<feature type="region of interest" description="Disordered" evidence="9">
    <location>
        <begin position="195"/>
        <end position="239"/>
    </location>
</feature>
<keyword evidence="8" id="KW-0863">Zinc-finger</keyword>
<evidence type="ECO:0000256" key="3">
    <source>
        <dbReference type="ARBA" id="ARBA00022737"/>
    </source>
</evidence>
<evidence type="ECO:0000256" key="5">
    <source>
        <dbReference type="ARBA" id="ARBA00023015"/>
    </source>
</evidence>
<feature type="domain" description="C2H2-type" evidence="10">
    <location>
        <begin position="301"/>
        <end position="329"/>
    </location>
</feature>
<evidence type="ECO:0000259" key="10">
    <source>
        <dbReference type="PROSITE" id="PS50157"/>
    </source>
</evidence>
<proteinExistence type="predicted"/>
<feature type="region of interest" description="Disordered" evidence="9">
    <location>
        <begin position="125"/>
        <end position="172"/>
    </location>
</feature>
<name>A0ABM1YRV2_AEDAL</name>
<evidence type="ECO:0000256" key="1">
    <source>
        <dbReference type="ARBA" id="ARBA00004123"/>
    </source>
</evidence>
<feature type="domain" description="C2H2-type" evidence="10">
    <location>
        <begin position="774"/>
        <end position="801"/>
    </location>
</feature>
<keyword evidence="4" id="KW-0862">Zinc</keyword>
<feature type="domain" description="C2H2-type" evidence="10">
    <location>
        <begin position="802"/>
        <end position="829"/>
    </location>
</feature>
<dbReference type="SUPFAM" id="SSF57667">
    <property type="entry name" value="beta-beta-alpha zinc fingers"/>
    <property type="match status" value="7"/>
</dbReference>
<evidence type="ECO:0000256" key="8">
    <source>
        <dbReference type="PROSITE-ProRule" id="PRU00042"/>
    </source>
</evidence>
<feature type="domain" description="C2H2-type" evidence="10">
    <location>
        <begin position="830"/>
        <end position="850"/>
    </location>
</feature>
<reference evidence="11" key="2">
    <citation type="submission" date="2025-05" db="UniProtKB">
        <authorList>
            <consortium name="EnsemblMetazoa"/>
        </authorList>
    </citation>
    <scope>IDENTIFICATION</scope>
    <source>
        <strain evidence="11">Foshan</strain>
    </source>
</reference>
<dbReference type="PANTHER" id="PTHR24399">
    <property type="entry name" value="ZINC FINGER AND BTB DOMAIN-CONTAINING"/>
    <property type="match status" value="1"/>
</dbReference>
<keyword evidence="7" id="KW-0539">Nucleus</keyword>
<evidence type="ECO:0000256" key="7">
    <source>
        <dbReference type="ARBA" id="ARBA00023242"/>
    </source>
</evidence>
<feature type="domain" description="C2H2-type" evidence="10">
    <location>
        <begin position="721"/>
        <end position="748"/>
    </location>
</feature>
<keyword evidence="3" id="KW-0677">Repeat</keyword>
<dbReference type="RefSeq" id="XP_019542067.3">
    <property type="nucleotide sequence ID" value="XM_019686522.3"/>
</dbReference>
<dbReference type="EnsemblMetazoa" id="AALFPA23_011605.R16470">
    <property type="protein sequence ID" value="AALFPA23_011605.P16470"/>
    <property type="gene ID" value="AALFPA23_011605"/>
</dbReference>
<organism evidence="11 12">
    <name type="scientific">Aedes albopictus</name>
    <name type="common">Asian tiger mosquito</name>
    <name type="synonym">Stegomyia albopicta</name>
    <dbReference type="NCBI Taxonomy" id="7160"/>
    <lineage>
        <taxon>Eukaryota</taxon>
        <taxon>Metazoa</taxon>
        <taxon>Ecdysozoa</taxon>
        <taxon>Arthropoda</taxon>
        <taxon>Hexapoda</taxon>
        <taxon>Insecta</taxon>
        <taxon>Pterygota</taxon>
        <taxon>Neoptera</taxon>
        <taxon>Endopterygota</taxon>
        <taxon>Diptera</taxon>
        <taxon>Nematocera</taxon>
        <taxon>Culicoidea</taxon>
        <taxon>Culicidae</taxon>
        <taxon>Culicinae</taxon>
        <taxon>Aedini</taxon>
        <taxon>Aedes</taxon>
        <taxon>Stegomyia</taxon>
    </lineage>
</organism>
<dbReference type="SMART" id="SM00355">
    <property type="entry name" value="ZnF_C2H2"/>
    <property type="match status" value="19"/>
</dbReference>
<keyword evidence="5" id="KW-0805">Transcription regulation</keyword>
<dbReference type="InterPro" id="IPR036236">
    <property type="entry name" value="Znf_C2H2_sf"/>
</dbReference>
<feature type="compositionally biased region" description="Basic residues" evidence="9">
    <location>
        <begin position="219"/>
        <end position="229"/>
    </location>
</feature>
<evidence type="ECO:0000256" key="4">
    <source>
        <dbReference type="ARBA" id="ARBA00022833"/>
    </source>
</evidence>
<feature type="domain" description="C2H2-type" evidence="10">
    <location>
        <begin position="516"/>
        <end position="539"/>
    </location>
</feature>
<feature type="domain" description="C2H2-type" evidence="10">
    <location>
        <begin position="434"/>
        <end position="461"/>
    </location>
</feature>
<dbReference type="GeneID" id="109412877"/>
<feature type="domain" description="C2H2-type" evidence="10">
    <location>
        <begin position="488"/>
        <end position="515"/>
    </location>
</feature>
<dbReference type="Pfam" id="PF00096">
    <property type="entry name" value="zf-C2H2"/>
    <property type="match status" value="7"/>
</dbReference>
<dbReference type="Gene3D" id="3.30.160.60">
    <property type="entry name" value="Classic Zinc Finger"/>
    <property type="match status" value="12"/>
</dbReference>
<keyword evidence="2" id="KW-0479">Metal-binding</keyword>
<sequence length="901" mass="102666">MLLRHIIPTNNDVEEIYIVKQEDAPAGPNSNPLAAGGASGSSNQPLLLYENEDIEIKDEPLSVHGSDDEEYEDEKYEPPTPFLHAIPLEVKLVEDLPKKLEAAAIKKEPVDAVTAAAAAAAAVALTEVQPQRPKVTPPEKTDSKDSVELTLREKVKKEEDVSSDDDWGDDDCEPLAKQVEKAKCLPNAKASKHRFDSDYSMSSLDDDDDYSPPQEVPKEKKRRGRLPKKLVKEDEGSDGENDIKCYVCVAEQKDRSALQKHLKDKHKKMLPFNCNICTSRKITKLKDLNFHFRQHDETRRHKCVYCAARFESAQAQASHMRRMHSKKYDEDMEKHRRFLCRFCDKKFTKKHDHEAHEKRHLKESSNDPDFMKRELKCYICNDFVGNTRDELYAHVPFHDKEWLPYYCKMCDNMKITTGRVLSEHLRQHQEGLAVKCVYCERRFATLANCQAHERTHAAEKEADEIADAEKMTEAYDAKVVIENGIKRFQCEKCDRSYTLFSSLRKHQNLHTKSNAFICKTCGRAFVKASTLALHERRNHDEGARYNCEGCGKTFRTIGHLLDHRTRTQHFAGKPHICEGCTTTFREVEELEEHQKTCTEVEANRACFCGLCANDFPSLALALEHVKSNHEAEIPETKCRYCDLTFRDAEKIVEHEFRHTLPGIMSCTMCNRIFKHLKNLQCHVKNHGKAAIPFMCDICGKTFTQKGTLTIHTRLHTGERPYICQLCQKGFVDKNEMRRHYNMHFNAQSKLYIPNADQIAAPVDVGMQGKKYKQYACKICGRQLTTSTALAKHITTHTGEKKYQCDFCDKRFAQGGQLTVHRRIHTGERPFACETCGQRFVGGSNYKRHVKQRMCKPMAVAEVAAAQQLAAAAAAGASVLPAQSVIIETMSVVSEDQDYSAL</sequence>
<dbReference type="PROSITE" id="PS50157">
    <property type="entry name" value="ZINC_FINGER_C2H2_2"/>
    <property type="match status" value="12"/>
</dbReference>
<dbReference type="PANTHER" id="PTHR24399:SF23">
    <property type="entry name" value="C2H2-TYPE DOMAIN-CONTAINING PROTEIN"/>
    <property type="match status" value="1"/>
</dbReference>
<feature type="domain" description="C2H2-type" evidence="10">
    <location>
        <begin position="338"/>
        <end position="365"/>
    </location>
</feature>
<feature type="domain" description="C2H2-type" evidence="10">
    <location>
        <begin position="545"/>
        <end position="574"/>
    </location>
</feature>
<dbReference type="InterPro" id="IPR013087">
    <property type="entry name" value="Znf_C2H2_type"/>
</dbReference>
<feature type="domain" description="C2H2-type" evidence="10">
    <location>
        <begin position="693"/>
        <end position="720"/>
    </location>
</feature>
<keyword evidence="12" id="KW-1185">Reference proteome</keyword>
<evidence type="ECO:0000256" key="6">
    <source>
        <dbReference type="ARBA" id="ARBA00023163"/>
    </source>
</evidence>
<keyword evidence="6" id="KW-0804">Transcription</keyword>
<dbReference type="PROSITE" id="PS00028">
    <property type="entry name" value="ZINC_FINGER_C2H2_1"/>
    <property type="match status" value="12"/>
</dbReference>
<reference evidence="12" key="1">
    <citation type="journal article" date="2015" name="Proc. Natl. Acad. Sci. U.S.A.">
        <title>Genome sequence of the Asian Tiger mosquito, Aedes albopictus, reveals insights into its biology, genetics, and evolution.</title>
        <authorList>
            <person name="Chen X.G."/>
            <person name="Jiang X."/>
            <person name="Gu J."/>
            <person name="Xu M."/>
            <person name="Wu Y."/>
            <person name="Deng Y."/>
            <person name="Zhang C."/>
            <person name="Bonizzoni M."/>
            <person name="Dermauw W."/>
            <person name="Vontas J."/>
            <person name="Armbruster P."/>
            <person name="Huang X."/>
            <person name="Yang Y."/>
            <person name="Zhang H."/>
            <person name="He W."/>
            <person name="Peng H."/>
            <person name="Liu Y."/>
            <person name="Wu K."/>
            <person name="Chen J."/>
            <person name="Lirakis M."/>
            <person name="Topalis P."/>
            <person name="Van Leeuwen T."/>
            <person name="Hall A.B."/>
            <person name="Jiang X."/>
            <person name="Thorpe C."/>
            <person name="Mueller R.L."/>
            <person name="Sun C."/>
            <person name="Waterhouse R.M."/>
            <person name="Yan G."/>
            <person name="Tu Z.J."/>
            <person name="Fang X."/>
            <person name="James A.A."/>
        </authorList>
    </citation>
    <scope>NUCLEOTIDE SEQUENCE [LARGE SCALE GENOMIC DNA]</scope>
    <source>
        <strain evidence="12">Foshan</strain>
    </source>
</reference>
<evidence type="ECO:0000313" key="11">
    <source>
        <dbReference type="EnsemblMetazoa" id="AALFPA23_011605.P16470"/>
    </source>
</evidence>
<comment type="subcellular location">
    <subcellularLocation>
        <location evidence="1">Nucleus</location>
    </subcellularLocation>
</comment>
<evidence type="ECO:0000313" key="12">
    <source>
        <dbReference type="Proteomes" id="UP000069940"/>
    </source>
</evidence>
<accession>A0ABM1YRV2</accession>
<feature type="compositionally biased region" description="Acidic residues" evidence="9">
    <location>
        <begin position="161"/>
        <end position="172"/>
    </location>
</feature>
<protein>
    <recommendedName>
        <fullName evidence="10">C2H2-type domain-containing protein</fullName>
    </recommendedName>
</protein>
<feature type="region of interest" description="Disordered" evidence="9">
    <location>
        <begin position="23"/>
        <end position="44"/>
    </location>
</feature>
<evidence type="ECO:0000256" key="2">
    <source>
        <dbReference type="ARBA" id="ARBA00022723"/>
    </source>
</evidence>
<dbReference type="Proteomes" id="UP000069940">
    <property type="component" value="Unassembled WGS sequence"/>
</dbReference>